<sequence>MAVRHVWVNRKPERVWGVLSDAEQYQKWVVGTKETHESEGHWPEVGTALRYTIGLGPLTEHGYTIVRICEPPGRLELEASAGRLGTARIAISVKPWGEGSLITMDEHPLRGAVAQMHTAPLDVALQLRHRLMLSRLRKVVESGRSEADREAGRHV</sequence>
<keyword evidence="2" id="KW-1185">Reference proteome</keyword>
<organism evidence="1 2">
    <name type="scientific">Streptomyces radiopugnans</name>
    <dbReference type="NCBI Taxonomy" id="403935"/>
    <lineage>
        <taxon>Bacteria</taxon>
        <taxon>Bacillati</taxon>
        <taxon>Actinomycetota</taxon>
        <taxon>Actinomycetes</taxon>
        <taxon>Kitasatosporales</taxon>
        <taxon>Streptomycetaceae</taxon>
        <taxon>Streptomyces</taxon>
    </lineage>
</organism>
<proteinExistence type="predicted"/>
<dbReference type="STRING" id="403935.SAMN05216481_101622"/>
<gene>
    <name evidence="1" type="ORF">SAMN05216481_101622</name>
</gene>
<reference evidence="1 2" key="1">
    <citation type="submission" date="2016-10" db="EMBL/GenBank/DDBJ databases">
        <authorList>
            <person name="de Groot N.N."/>
        </authorList>
    </citation>
    <scope>NUCLEOTIDE SEQUENCE [LARGE SCALE GENOMIC DNA]</scope>
    <source>
        <strain evidence="1 2">CGMCC 4.3519</strain>
    </source>
</reference>
<dbReference type="InterPro" id="IPR023393">
    <property type="entry name" value="START-like_dom_sf"/>
</dbReference>
<dbReference type="RefSeq" id="WP_093655029.1">
    <property type="nucleotide sequence ID" value="NZ_FOET01000001.1"/>
</dbReference>
<dbReference type="InterPro" id="IPR019587">
    <property type="entry name" value="Polyketide_cyclase/dehydratase"/>
</dbReference>
<dbReference type="EMBL" id="FOET01000001">
    <property type="protein sequence ID" value="SEP65675.1"/>
    <property type="molecule type" value="Genomic_DNA"/>
</dbReference>
<dbReference type="CDD" id="cd07812">
    <property type="entry name" value="SRPBCC"/>
    <property type="match status" value="1"/>
</dbReference>
<evidence type="ECO:0000313" key="2">
    <source>
        <dbReference type="Proteomes" id="UP000199055"/>
    </source>
</evidence>
<dbReference type="Proteomes" id="UP000199055">
    <property type="component" value="Unassembled WGS sequence"/>
</dbReference>
<evidence type="ECO:0000313" key="1">
    <source>
        <dbReference type="EMBL" id="SEP65675.1"/>
    </source>
</evidence>
<protein>
    <submittedName>
        <fullName evidence="1">Carbon monoxide dehydrogenase subunit G</fullName>
    </submittedName>
</protein>
<dbReference type="SUPFAM" id="SSF55961">
    <property type="entry name" value="Bet v1-like"/>
    <property type="match status" value="1"/>
</dbReference>
<dbReference type="Gene3D" id="3.30.530.20">
    <property type="match status" value="1"/>
</dbReference>
<accession>A0A1H8ZMN9</accession>
<dbReference type="AlphaFoldDB" id="A0A1H8ZMN9"/>
<name>A0A1H8ZMN9_9ACTN</name>
<dbReference type="Pfam" id="PF10604">
    <property type="entry name" value="Polyketide_cyc2"/>
    <property type="match status" value="1"/>
</dbReference>